<keyword evidence="2" id="KW-1185">Reference proteome</keyword>
<dbReference type="Proteomes" id="UP000028492">
    <property type="component" value="Chromosome"/>
</dbReference>
<dbReference type="Pfam" id="PF06245">
    <property type="entry name" value="DUF1015"/>
    <property type="match status" value="1"/>
</dbReference>
<dbReference type="KEGG" id="aja:AJAP_24095"/>
<gene>
    <name evidence="1" type="ORF">AJAP_24095</name>
</gene>
<name>A0A075UXG2_9PSEU</name>
<dbReference type="PANTHER" id="PTHR36454:SF1">
    <property type="entry name" value="DUF1015 DOMAIN-CONTAINING PROTEIN"/>
    <property type="match status" value="1"/>
</dbReference>
<dbReference type="PANTHER" id="PTHR36454">
    <property type="entry name" value="LMO2823 PROTEIN"/>
    <property type="match status" value="1"/>
</dbReference>
<proteinExistence type="predicted"/>
<evidence type="ECO:0000313" key="1">
    <source>
        <dbReference type="EMBL" id="AIG77668.1"/>
    </source>
</evidence>
<dbReference type="AlphaFoldDB" id="A0A075UXG2"/>
<dbReference type="InterPro" id="IPR008323">
    <property type="entry name" value="UCP033563"/>
</dbReference>
<sequence>MGKHSTETPGHGTDFFRELSRKMDRMSTWIRPIDRGWVVRDTVPGPDVDEFADPDRVAAALAGARGDSLLAVQHPARTPAALAGGLAIEAALPQARATFERIRERHYRPVSAVVAPYRIDGPDGVALGVLCLVDPAAVRDDGVTRVRHTEDVYPDVVEERAAMLAGLGVATSAAMLVPATGGRELTALIERICRGRVPSLSTVDGAGRKHELWLTGPGEDQDELLATLDGLDLLVADGNHRVAAAAASGRGALLALVTGGPGLRIGPIHRVLAGTGLDVDTLVRRWTEAGYDVRPGPADPPSEAGEVTVVAGTAAFRVSLGKAGGDHAVVELELLRGALGVDPEGPNVRPLLPGVPVPEDADAVLLLAPVPYAEVLAVHAAGARMPRKATYFTPKPRSGLLLAEL</sequence>
<protein>
    <recommendedName>
        <fullName evidence="3">DUF1015 domain-containing protein</fullName>
    </recommendedName>
</protein>
<dbReference type="eggNOG" id="COG4198">
    <property type="taxonomic scope" value="Bacteria"/>
</dbReference>
<accession>A0A075UXG2</accession>
<dbReference type="STRING" id="208439.AJAP_24095"/>
<dbReference type="EMBL" id="CP008953">
    <property type="protein sequence ID" value="AIG77668.1"/>
    <property type="molecule type" value="Genomic_DNA"/>
</dbReference>
<reference evidence="1 2" key="1">
    <citation type="journal article" date="2014" name="J. Biotechnol.">
        <title>Complete genome sequence of the actinobacterium Amycolatopsis japonica MG417-CF17(T) (=DSM 44213T) producing (S,S)-N,N'-ethylenediaminedisuccinic acid.</title>
        <authorList>
            <person name="Stegmann E."/>
            <person name="Albersmeier A."/>
            <person name="Spohn M."/>
            <person name="Gert H."/>
            <person name="Weber T."/>
            <person name="Wohlleben W."/>
            <person name="Kalinowski J."/>
            <person name="Ruckert C."/>
        </authorList>
    </citation>
    <scope>NUCLEOTIDE SEQUENCE [LARGE SCALE GENOMIC DNA]</scope>
    <source>
        <strain evidence="2">MG417-CF17 (DSM 44213)</strain>
    </source>
</reference>
<organism evidence="1 2">
    <name type="scientific">Amycolatopsis japonica</name>
    <dbReference type="NCBI Taxonomy" id="208439"/>
    <lineage>
        <taxon>Bacteria</taxon>
        <taxon>Bacillati</taxon>
        <taxon>Actinomycetota</taxon>
        <taxon>Actinomycetes</taxon>
        <taxon>Pseudonocardiales</taxon>
        <taxon>Pseudonocardiaceae</taxon>
        <taxon>Amycolatopsis</taxon>
        <taxon>Amycolatopsis japonica group</taxon>
    </lineage>
</organism>
<evidence type="ECO:0008006" key="3">
    <source>
        <dbReference type="Google" id="ProtNLM"/>
    </source>
</evidence>
<dbReference type="HOGENOM" id="CLU_679053_0_0_11"/>
<evidence type="ECO:0000313" key="2">
    <source>
        <dbReference type="Proteomes" id="UP000028492"/>
    </source>
</evidence>